<protein>
    <submittedName>
        <fullName evidence="1">Uncharacterized protein</fullName>
    </submittedName>
</protein>
<name>A0AAV1SDV7_9ROSI</name>
<gene>
    <name evidence="1" type="ORF">DCAF_LOCUS21156</name>
</gene>
<accession>A0AAV1SDV7</accession>
<dbReference type="Proteomes" id="UP001314170">
    <property type="component" value="Unassembled WGS sequence"/>
</dbReference>
<evidence type="ECO:0000313" key="2">
    <source>
        <dbReference type="Proteomes" id="UP001314170"/>
    </source>
</evidence>
<dbReference type="EMBL" id="CAWUPB010001173">
    <property type="protein sequence ID" value="CAK7348458.1"/>
    <property type="molecule type" value="Genomic_DNA"/>
</dbReference>
<sequence>MEKKMKDCGYKVTLGRSEEVARLQSYFELEQTCSAWEANASSWFVIGGAGAHVVRLGVAGDVRGYCGGYGRGCLQKGGQAWGERGLFLGAIVEGAREKVVGYGAREGCCGGLARGGFFAMKKMKERDCYEGKF</sequence>
<organism evidence="1 2">
    <name type="scientific">Dovyalis caffra</name>
    <dbReference type="NCBI Taxonomy" id="77055"/>
    <lineage>
        <taxon>Eukaryota</taxon>
        <taxon>Viridiplantae</taxon>
        <taxon>Streptophyta</taxon>
        <taxon>Embryophyta</taxon>
        <taxon>Tracheophyta</taxon>
        <taxon>Spermatophyta</taxon>
        <taxon>Magnoliopsida</taxon>
        <taxon>eudicotyledons</taxon>
        <taxon>Gunneridae</taxon>
        <taxon>Pentapetalae</taxon>
        <taxon>rosids</taxon>
        <taxon>fabids</taxon>
        <taxon>Malpighiales</taxon>
        <taxon>Salicaceae</taxon>
        <taxon>Flacourtieae</taxon>
        <taxon>Dovyalis</taxon>
    </lineage>
</organism>
<comment type="caution">
    <text evidence="1">The sequence shown here is derived from an EMBL/GenBank/DDBJ whole genome shotgun (WGS) entry which is preliminary data.</text>
</comment>
<reference evidence="1 2" key="1">
    <citation type="submission" date="2024-01" db="EMBL/GenBank/DDBJ databases">
        <authorList>
            <person name="Waweru B."/>
        </authorList>
    </citation>
    <scope>NUCLEOTIDE SEQUENCE [LARGE SCALE GENOMIC DNA]</scope>
</reference>
<keyword evidence="2" id="KW-1185">Reference proteome</keyword>
<evidence type="ECO:0000313" key="1">
    <source>
        <dbReference type="EMBL" id="CAK7348458.1"/>
    </source>
</evidence>
<dbReference type="AlphaFoldDB" id="A0AAV1SDV7"/>
<proteinExistence type="predicted"/>